<dbReference type="PANTHER" id="PTHR36849:SF1">
    <property type="entry name" value="CYTOPLASMIC PROTEIN"/>
    <property type="match status" value="1"/>
</dbReference>
<dbReference type="EMBL" id="UGOW01000001">
    <property type="protein sequence ID" value="STY18907.1"/>
    <property type="molecule type" value="Genomic_DNA"/>
</dbReference>
<sequence length="132" mass="15643">MNSTFRNRIVICRVYTPPKVKEGSWVLVDRLWPRGIKKETLAFDLWLKDITPSTTLRQWFHENSEKRWSEFVDCYIEELNHKSDLIELILEMAEHTPVTLFYAAKDPEHNHALILNAVLRSWPNLPDKTLLL</sequence>
<dbReference type="PANTHER" id="PTHR36849">
    <property type="entry name" value="CYTOPLASMIC PROTEIN-RELATED"/>
    <property type="match status" value="1"/>
</dbReference>
<dbReference type="Proteomes" id="UP000054639">
    <property type="component" value="Unassembled WGS sequence"/>
</dbReference>
<dbReference type="GO" id="GO:0032259">
    <property type="term" value="P:methylation"/>
    <property type="evidence" value="ECO:0007669"/>
    <property type="project" value="UniProtKB-KW"/>
</dbReference>
<dbReference type="Proteomes" id="UP000254230">
    <property type="component" value="Unassembled WGS sequence"/>
</dbReference>
<dbReference type="InterPro" id="IPR052552">
    <property type="entry name" value="YeaO-like"/>
</dbReference>
<dbReference type="AlphaFoldDB" id="A0A378KZF3"/>
<organism evidence="2 4">
    <name type="scientific">Legionella quateirensis</name>
    <dbReference type="NCBI Taxonomy" id="45072"/>
    <lineage>
        <taxon>Bacteria</taxon>
        <taxon>Pseudomonadati</taxon>
        <taxon>Pseudomonadota</taxon>
        <taxon>Gammaproteobacteria</taxon>
        <taxon>Legionellales</taxon>
        <taxon>Legionellaceae</taxon>
        <taxon>Legionella</taxon>
    </lineage>
</organism>
<keyword evidence="3" id="KW-1185">Reference proteome</keyword>
<reference evidence="2 4" key="2">
    <citation type="submission" date="2018-06" db="EMBL/GenBank/DDBJ databases">
        <authorList>
            <consortium name="Pathogen Informatics"/>
            <person name="Doyle S."/>
        </authorList>
    </citation>
    <scope>NUCLEOTIDE SEQUENCE [LARGE SCALE GENOMIC DNA]</scope>
    <source>
        <strain evidence="2 4">NCTC12376</strain>
    </source>
</reference>
<dbReference type="Pfam" id="PF22752">
    <property type="entry name" value="DUF488-N3i"/>
    <property type="match status" value="1"/>
</dbReference>
<dbReference type="GO" id="GO:0008168">
    <property type="term" value="F:methyltransferase activity"/>
    <property type="evidence" value="ECO:0007669"/>
    <property type="project" value="UniProtKB-KW"/>
</dbReference>
<dbReference type="EMBL" id="LNYR01000034">
    <property type="protein sequence ID" value="KTD46323.1"/>
    <property type="molecule type" value="Genomic_DNA"/>
</dbReference>
<dbReference type="STRING" id="45072.Lqua_2426"/>
<dbReference type="RefSeq" id="WP_058474571.1">
    <property type="nucleotide sequence ID" value="NZ_CAAAIL010000001.1"/>
</dbReference>
<evidence type="ECO:0000313" key="4">
    <source>
        <dbReference type="Proteomes" id="UP000254230"/>
    </source>
</evidence>
<proteinExistence type="predicted"/>
<dbReference type="OrthoDB" id="9790745at2"/>
<reference evidence="1 3" key="1">
    <citation type="submission" date="2015-11" db="EMBL/GenBank/DDBJ databases">
        <title>Genomic analysis of 38 Legionella species identifies large and diverse effector repertoires.</title>
        <authorList>
            <person name="Burstein D."/>
            <person name="Amaro F."/>
            <person name="Zusman T."/>
            <person name="Lifshitz Z."/>
            <person name="Cohen O."/>
            <person name="Gilbert J.A."/>
            <person name="Pupko T."/>
            <person name="Shuman H.A."/>
            <person name="Segal G."/>
        </authorList>
    </citation>
    <scope>NUCLEOTIDE SEQUENCE [LARGE SCALE GENOMIC DNA]</scope>
    <source>
        <strain evidence="1 3">ATCC 49507</strain>
    </source>
</reference>
<gene>
    <name evidence="1" type="ORF">Lqua_2426</name>
    <name evidence="2" type="ORF">NCTC12376_02733</name>
</gene>
<accession>A0A378KZF3</accession>
<name>A0A378KZF3_9GAMM</name>
<evidence type="ECO:0000313" key="2">
    <source>
        <dbReference type="EMBL" id="STY18907.1"/>
    </source>
</evidence>
<keyword evidence="2" id="KW-0808">Transferase</keyword>
<evidence type="ECO:0000313" key="1">
    <source>
        <dbReference type="EMBL" id="KTD46323.1"/>
    </source>
</evidence>
<keyword evidence="2" id="KW-0489">Methyltransferase</keyword>
<evidence type="ECO:0000313" key="3">
    <source>
        <dbReference type="Proteomes" id="UP000054639"/>
    </source>
</evidence>
<protein>
    <submittedName>
        <fullName evidence="2">Uroporphyrin-III C-methyltransferase</fullName>
    </submittedName>
</protein>